<feature type="compositionally biased region" description="Polar residues" evidence="1">
    <location>
        <begin position="836"/>
        <end position="847"/>
    </location>
</feature>
<name>A0A1Y5I6N9_OSTTA</name>
<feature type="compositionally biased region" description="Low complexity" evidence="1">
    <location>
        <begin position="853"/>
        <end position="862"/>
    </location>
</feature>
<dbReference type="EMBL" id="KZ155791">
    <property type="protein sequence ID" value="OUS45208.1"/>
    <property type="molecule type" value="Genomic_DNA"/>
</dbReference>
<evidence type="ECO:0000313" key="2">
    <source>
        <dbReference type="EMBL" id="OUS45208.1"/>
    </source>
</evidence>
<feature type="region of interest" description="Disordered" evidence="1">
    <location>
        <begin position="62"/>
        <end position="81"/>
    </location>
</feature>
<protein>
    <submittedName>
        <fullName evidence="2">Uncharacterized protein</fullName>
    </submittedName>
</protein>
<feature type="region of interest" description="Disordered" evidence="1">
    <location>
        <begin position="823"/>
        <end position="862"/>
    </location>
</feature>
<accession>A0A1Y5I6N9</accession>
<proteinExistence type="predicted"/>
<feature type="compositionally biased region" description="Polar residues" evidence="1">
    <location>
        <begin position="777"/>
        <end position="788"/>
    </location>
</feature>
<organism evidence="2">
    <name type="scientific">Ostreococcus tauri</name>
    <name type="common">Marine green alga</name>
    <dbReference type="NCBI Taxonomy" id="70448"/>
    <lineage>
        <taxon>Eukaryota</taxon>
        <taxon>Viridiplantae</taxon>
        <taxon>Chlorophyta</taxon>
        <taxon>Mamiellophyceae</taxon>
        <taxon>Mamiellales</taxon>
        <taxon>Bathycoccaceae</taxon>
        <taxon>Ostreococcus</taxon>
    </lineage>
</organism>
<reference evidence="2" key="1">
    <citation type="submission" date="2017-04" db="EMBL/GenBank/DDBJ databases">
        <title>Population genomics of picophytoplankton unveils novel chromosome hypervariability.</title>
        <authorList>
            <consortium name="DOE Joint Genome Institute"/>
            <person name="Blanc-Mathieu R."/>
            <person name="Krasovec M."/>
            <person name="Hebrard M."/>
            <person name="Yau S."/>
            <person name="Desgranges E."/>
            <person name="Martin J."/>
            <person name="Schackwitz W."/>
            <person name="Kuo A."/>
            <person name="Salin G."/>
            <person name="Donnadieu C."/>
            <person name="Desdevises Y."/>
            <person name="Sanchez-Ferandin S."/>
            <person name="Moreau H."/>
            <person name="Rivals E."/>
            <person name="Grigoriev I.V."/>
            <person name="Grimsley N."/>
            <person name="Eyre-Walker A."/>
            <person name="Piganeau G."/>
        </authorList>
    </citation>
    <scope>NUCLEOTIDE SEQUENCE [LARGE SCALE GENOMIC DNA]</scope>
    <source>
        <strain evidence="2">RCC 1115</strain>
    </source>
</reference>
<feature type="region of interest" description="Disordered" evidence="1">
    <location>
        <begin position="767"/>
        <end position="806"/>
    </location>
</feature>
<sequence>MEMIDEIATCVGRLGASEVFVVCERVGDVDAMRGTKIRDAFVTLTGVCVENVFCVESCAVDGPRSGDADTDSSGWRSSASSSPEKLFRERIADWRQRWRNERAKKLRDEKFEKMRRQAQFWGMFLRMDDASVAEERARAEETTEETPENKAVLSRAHEIASMSAIHTYLKTAIEGAPRLGVPGAPEMARKHFLKHPEPERAPLMNAVYSHSLAQYASALVCAWFTPGPMGAHAAHFTNRFRICLFCACLSGHSPLDPEVVTVAIGLAAGVDKEHLDMHPVIRFTESDGEISSEDEIDGIAVDVAPDDAPKIDIDGDAVDANAEAMPNQDDAWTTLGSISSLMQDGLDRAIAESNDLKERASKMLVDFLNSGNRTARRTRRRAMKAACDAKSDALMMKKMSYDDAESLARDVFRTEFTRQATKNLTSLVFGSKFYVAVAADVTQAINASFTTYIARSSIDLFLPMVEEHEEKMKRKQAEEAAAAVAALTTKDGFIRVTLRVEDGDVVRCELTPTPLPTMVEQLLSAPKIISEKTAVLTTTTASKVSSSAEVVTTWAARTTESVRQETNRGFERAQENAKAMSMWATRTTDTVRKETNRSLELAQENAKSSFETVGAFFDRTTSSLNDAVTTGASSVVSAFSALTSNGERPTAAFDVRSLPVERILSALENEEVDRVITESNLMLKMPTDLILSKELKDVYAEIRADSSAFMKYKDDENVSRAVQRLLELVVENGDEAAIGELTRLGVLPRPKSQARIKLEQWRTQFREEKTAEEQVPSDPQTEPETQSPPSKPSIFPSELPHVPSPAQLATRFSAAFSAVPLFGGSLFGAPAERPSEQSQPTPDSSATGKAARAEPAPSNAAG</sequence>
<gene>
    <name evidence="2" type="ORF">BE221DRAFT_193409</name>
</gene>
<dbReference type="AlphaFoldDB" id="A0A1Y5I6N9"/>
<dbReference type="Proteomes" id="UP000195557">
    <property type="component" value="Unassembled WGS sequence"/>
</dbReference>
<feature type="compositionally biased region" description="Low complexity" evidence="1">
    <location>
        <begin position="72"/>
        <end position="81"/>
    </location>
</feature>
<evidence type="ECO:0000256" key="1">
    <source>
        <dbReference type="SAM" id="MobiDB-lite"/>
    </source>
</evidence>